<accession>A0A941DDX4</accession>
<dbReference type="RefSeq" id="WP_186923607.1">
    <property type="nucleotide sequence ID" value="NZ_JAGSPM010000001.1"/>
</dbReference>
<dbReference type="SUPFAM" id="SSF51182">
    <property type="entry name" value="RmlC-like cupins"/>
    <property type="match status" value="1"/>
</dbReference>
<name>A0A941DDX4_9BURK</name>
<feature type="domain" description="Cupin type-2" evidence="1">
    <location>
        <begin position="40"/>
        <end position="103"/>
    </location>
</feature>
<comment type="caution">
    <text evidence="2">The sequence shown here is derived from an EMBL/GenBank/DDBJ whole genome shotgun (WGS) entry which is preliminary data.</text>
</comment>
<reference evidence="2 3" key="1">
    <citation type="submission" date="2021-04" db="EMBL/GenBank/DDBJ databases">
        <title>novel species isolated from subtropical streams in China.</title>
        <authorList>
            <person name="Lu H."/>
        </authorList>
    </citation>
    <scope>NUCLEOTIDE SEQUENCE [LARGE SCALE GENOMIC DNA]</scope>
    <source>
        <strain evidence="2 3">BYS107W</strain>
    </source>
</reference>
<evidence type="ECO:0000313" key="2">
    <source>
        <dbReference type="EMBL" id="MBR7745187.1"/>
    </source>
</evidence>
<proteinExistence type="predicted"/>
<keyword evidence="3" id="KW-1185">Reference proteome</keyword>
<evidence type="ECO:0000259" key="1">
    <source>
        <dbReference type="Pfam" id="PF07883"/>
    </source>
</evidence>
<dbReference type="Proteomes" id="UP000680158">
    <property type="component" value="Unassembled WGS sequence"/>
</dbReference>
<protein>
    <submittedName>
        <fullName evidence="2">Cupin domain-containing protein</fullName>
    </submittedName>
</protein>
<organism evidence="2 3">
    <name type="scientific">Undibacterium baiyunense</name>
    <dbReference type="NCBI Taxonomy" id="2828731"/>
    <lineage>
        <taxon>Bacteria</taxon>
        <taxon>Pseudomonadati</taxon>
        <taxon>Pseudomonadota</taxon>
        <taxon>Betaproteobacteria</taxon>
        <taxon>Burkholderiales</taxon>
        <taxon>Oxalobacteraceae</taxon>
        <taxon>Undibacterium</taxon>
    </lineage>
</organism>
<dbReference type="InterPro" id="IPR014710">
    <property type="entry name" value="RmlC-like_jellyroll"/>
</dbReference>
<dbReference type="EMBL" id="JAGSPM010000001">
    <property type="protein sequence ID" value="MBR7745187.1"/>
    <property type="molecule type" value="Genomic_DNA"/>
</dbReference>
<dbReference type="InterPro" id="IPR011051">
    <property type="entry name" value="RmlC_Cupin_sf"/>
</dbReference>
<evidence type="ECO:0000313" key="3">
    <source>
        <dbReference type="Proteomes" id="UP000680158"/>
    </source>
</evidence>
<sequence>MAISHLASGQVTKVLPIEASLAEVKTSALFKGPHLEVIRMVLLAGKKIPPHQVSGPITIHCLKGEVDVGVESERKVLRQGDLLYLAGNVKHDLLALTDAALLVSVVLLSNTD</sequence>
<dbReference type="InterPro" id="IPR013096">
    <property type="entry name" value="Cupin_2"/>
</dbReference>
<dbReference type="AlphaFoldDB" id="A0A941DDX4"/>
<gene>
    <name evidence="2" type="ORF">KDM92_01225</name>
</gene>
<dbReference type="Pfam" id="PF07883">
    <property type="entry name" value="Cupin_2"/>
    <property type="match status" value="1"/>
</dbReference>
<dbReference type="Gene3D" id="2.60.120.10">
    <property type="entry name" value="Jelly Rolls"/>
    <property type="match status" value="1"/>
</dbReference>